<feature type="transmembrane region" description="Helical" evidence="10">
    <location>
        <begin position="161"/>
        <end position="194"/>
    </location>
</feature>
<keyword evidence="6" id="KW-0297">G-protein coupled receptor</keyword>
<proteinExistence type="inferred from homology"/>
<name>A0A8J5N957_HOMAM</name>
<keyword evidence="7 10" id="KW-0472">Membrane</keyword>
<feature type="domain" description="G-protein coupled receptors family 1 profile" evidence="11">
    <location>
        <begin position="27"/>
        <end position="268"/>
    </location>
</feature>
<keyword evidence="5 10" id="KW-1133">Transmembrane helix</keyword>
<dbReference type="Gene3D" id="1.20.1070.10">
    <property type="entry name" value="Rhodopsin 7-helix transmembrane proteins"/>
    <property type="match status" value="1"/>
</dbReference>
<evidence type="ECO:0000256" key="10">
    <source>
        <dbReference type="SAM" id="Phobius"/>
    </source>
</evidence>
<evidence type="ECO:0000256" key="3">
    <source>
        <dbReference type="ARBA" id="ARBA00022475"/>
    </source>
</evidence>
<feature type="transmembrane region" description="Helical" evidence="10">
    <location>
        <begin position="247"/>
        <end position="271"/>
    </location>
</feature>
<evidence type="ECO:0000256" key="7">
    <source>
        <dbReference type="ARBA" id="ARBA00023136"/>
    </source>
</evidence>
<keyword evidence="3" id="KW-1003">Cell membrane</keyword>
<dbReference type="PANTHER" id="PTHR24228">
    <property type="entry name" value="B2 BRADYKININ RECEPTOR/ANGIOTENSIN II RECEPTOR"/>
    <property type="match status" value="1"/>
</dbReference>
<sequence length="360" mass="40426">MNCSEGSCENCWGTYPCLLRYAVFQYYLIFVFGTVLTCKKTQKPLKVLLCSMFTTTLLMCLVVMPFKVEEAMTELLCDPNRMSKGVQISLNLFYTVLAEMEILYIAALAFIRAMAVWSNQRRTLGLRTAVVLVIIGSLYHVATTLGMMGPLYWGYVTEPWVVTAIAILYCCLNSILPISITIACYFSMMLAVLFNRRRLANNGHNTNGHKVVDQATLSMLAVFISNLLMALPHSLYHLVNEFIDDTYTIYTIVHLIFFIHFVVDPAVFVWFNRNYRDRVGAWVLLGLRKVRCCLSSFTAAFNLTPNTIPSTLNLTTTPSTLNLTTTPSTLNLTTTPSTLNLTTPSTLTLPHPPPLTLPHP</sequence>
<dbReference type="CDD" id="cd00637">
    <property type="entry name" value="7tm_classA_rhodopsin-like"/>
    <property type="match status" value="1"/>
</dbReference>
<dbReference type="PROSITE" id="PS50262">
    <property type="entry name" value="G_PROTEIN_RECEP_F1_2"/>
    <property type="match status" value="1"/>
</dbReference>
<dbReference type="AlphaFoldDB" id="A0A8J5N957"/>
<evidence type="ECO:0000256" key="6">
    <source>
        <dbReference type="ARBA" id="ARBA00023040"/>
    </source>
</evidence>
<reference evidence="12" key="1">
    <citation type="journal article" date="2021" name="Sci. Adv.">
        <title>The American lobster genome reveals insights on longevity, neural, and immune adaptations.</title>
        <authorList>
            <person name="Polinski J.M."/>
            <person name="Zimin A.V."/>
            <person name="Clark K.F."/>
            <person name="Kohn A.B."/>
            <person name="Sadowski N."/>
            <person name="Timp W."/>
            <person name="Ptitsyn A."/>
            <person name="Khanna P."/>
            <person name="Romanova D.Y."/>
            <person name="Williams P."/>
            <person name="Greenwood S.J."/>
            <person name="Moroz L.L."/>
            <person name="Walt D.R."/>
            <person name="Bodnar A.G."/>
        </authorList>
    </citation>
    <scope>NUCLEOTIDE SEQUENCE</scope>
    <source>
        <strain evidence="12">GMGI-L3</strain>
    </source>
</reference>
<feature type="transmembrane region" description="Helical" evidence="10">
    <location>
        <begin position="129"/>
        <end position="155"/>
    </location>
</feature>
<evidence type="ECO:0000313" key="12">
    <source>
        <dbReference type="EMBL" id="KAG7176270.1"/>
    </source>
</evidence>
<protein>
    <recommendedName>
        <fullName evidence="11">G-protein coupled receptors family 1 profile domain-containing protein</fullName>
    </recommendedName>
</protein>
<feature type="transmembrane region" description="Helical" evidence="10">
    <location>
        <begin position="45"/>
        <end position="66"/>
    </location>
</feature>
<keyword evidence="8" id="KW-0675">Receptor</keyword>
<keyword evidence="13" id="KW-1185">Reference proteome</keyword>
<accession>A0A8J5N957</accession>
<dbReference type="PANTHER" id="PTHR24228:SF55">
    <property type="entry name" value="G-PROTEIN COUPLED RECEPTOR 75-RELATED"/>
    <property type="match status" value="1"/>
</dbReference>
<evidence type="ECO:0000256" key="9">
    <source>
        <dbReference type="ARBA" id="ARBA00023224"/>
    </source>
</evidence>
<evidence type="ECO:0000256" key="4">
    <source>
        <dbReference type="ARBA" id="ARBA00022692"/>
    </source>
</evidence>
<dbReference type="SUPFAM" id="SSF81321">
    <property type="entry name" value="Family A G protein-coupled receptor-like"/>
    <property type="match status" value="1"/>
</dbReference>
<evidence type="ECO:0000256" key="2">
    <source>
        <dbReference type="ARBA" id="ARBA00010663"/>
    </source>
</evidence>
<comment type="caution">
    <text evidence="12">The sequence shown here is derived from an EMBL/GenBank/DDBJ whole genome shotgun (WGS) entry which is preliminary data.</text>
</comment>
<evidence type="ECO:0000256" key="1">
    <source>
        <dbReference type="ARBA" id="ARBA00004651"/>
    </source>
</evidence>
<keyword evidence="9" id="KW-0807">Transducer</keyword>
<evidence type="ECO:0000259" key="11">
    <source>
        <dbReference type="PROSITE" id="PS50262"/>
    </source>
</evidence>
<keyword evidence="4 10" id="KW-0812">Transmembrane</keyword>
<dbReference type="InterPro" id="IPR000276">
    <property type="entry name" value="GPCR_Rhodpsn"/>
</dbReference>
<comment type="subcellular location">
    <subcellularLocation>
        <location evidence="1">Cell membrane</location>
        <topology evidence="1">Multi-pass membrane protein</topology>
    </subcellularLocation>
</comment>
<dbReference type="Proteomes" id="UP000747542">
    <property type="component" value="Unassembled WGS sequence"/>
</dbReference>
<feature type="transmembrane region" description="Helical" evidence="10">
    <location>
        <begin position="215"/>
        <end position="235"/>
    </location>
</feature>
<feature type="transmembrane region" description="Helical" evidence="10">
    <location>
        <begin position="18"/>
        <end position="38"/>
    </location>
</feature>
<comment type="similarity">
    <text evidence="2">Belongs to the G-protein coupled receptor 1 family.</text>
</comment>
<dbReference type="EMBL" id="JAHLQT010003582">
    <property type="protein sequence ID" value="KAG7176270.1"/>
    <property type="molecule type" value="Genomic_DNA"/>
</dbReference>
<evidence type="ECO:0000256" key="8">
    <source>
        <dbReference type="ARBA" id="ARBA00023170"/>
    </source>
</evidence>
<dbReference type="GO" id="GO:0005886">
    <property type="term" value="C:plasma membrane"/>
    <property type="evidence" value="ECO:0007669"/>
    <property type="project" value="UniProtKB-SubCell"/>
</dbReference>
<feature type="transmembrane region" description="Helical" evidence="10">
    <location>
        <begin position="92"/>
        <end position="117"/>
    </location>
</feature>
<evidence type="ECO:0000313" key="13">
    <source>
        <dbReference type="Proteomes" id="UP000747542"/>
    </source>
</evidence>
<dbReference type="InterPro" id="IPR017452">
    <property type="entry name" value="GPCR_Rhodpsn_7TM"/>
</dbReference>
<gene>
    <name evidence="12" type="ORF">Hamer_G009049</name>
</gene>
<dbReference type="PRINTS" id="PR00237">
    <property type="entry name" value="GPCRRHODOPSN"/>
</dbReference>
<organism evidence="12 13">
    <name type="scientific">Homarus americanus</name>
    <name type="common">American lobster</name>
    <dbReference type="NCBI Taxonomy" id="6706"/>
    <lineage>
        <taxon>Eukaryota</taxon>
        <taxon>Metazoa</taxon>
        <taxon>Ecdysozoa</taxon>
        <taxon>Arthropoda</taxon>
        <taxon>Crustacea</taxon>
        <taxon>Multicrustacea</taxon>
        <taxon>Malacostraca</taxon>
        <taxon>Eumalacostraca</taxon>
        <taxon>Eucarida</taxon>
        <taxon>Decapoda</taxon>
        <taxon>Pleocyemata</taxon>
        <taxon>Astacidea</taxon>
        <taxon>Nephropoidea</taxon>
        <taxon>Nephropidae</taxon>
        <taxon>Homarus</taxon>
    </lineage>
</organism>
<dbReference type="GO" id="GO:0016493">
    <property type="term" value="F:C-C chemokine receptor activity"/>
    <property type="evidence" value="ECO:0007669"/>
    <property type="project" value="TreeGrafter"/>
</dbReference>
<evidence type="ECO:0000256" key="5">
    <source>
        <dbReference type="ARBA" id="ARBA00022989"/>
    </source>
</evidence>